<evidence type="ECO:0000313" key="1">
    <source>
        <dbReference type="EMBL" id="PXX63226.1"/>
    </source>
</evidence>
<proteinExistence type="predicted"/>
<comment type="caution">
    <text evidence="1">The sequence shown here is derived from an EMBL/GenBank/DDBJ whole genome shotgun (WGS) entry which is preliminary data.</text>
</comment>
<gene>
    <name evidence="1" type="ORF">DFR70_106286</name>
</gene>
<keyword evidence="2" id="KW-1185">Reference proteome</keyword>
<dbReference type="Proteomes" id="UP000247569">
    <property type="component" value="Unassembled WGS sequence"/>
</dbReference>
<name>A0A318K2G9_9NOCA</name>
<sequence length="68" mass="7183">MRAPDCSSCESAVDHCHGTLIVHASRHTECTEGDCVDLDYVRHTFVVDCADVAGGCACAESGTARRLA</sequence>
<dbReference type="AlphaFoldDB" id="A0A318K2G9"/>
<dbReference type="EMBL" id="QJKF01000006">
    <property type="protein sequence ID" value="PXX63226.1"/>
    <property type="molecule type" value="Genomic_DNA"/>
</dbReference>
<accession>A0A318K2G9</accession>
<evidence type="ECO:0000313" key="2">
    <source>
        <dbReference type="Proteomes" id="UP000247569"/>
    </source>
</evidence>
<dbReference type="RefSeq" id="WP_040729816.1">
    <property type="nucleotide sequence ID" value="NZ_QJKF01000006.1"/>
</dbReference>
<protein>
    <submittedName>
        <fullName evidence="1">Uncharacterized protein</fullName>
    </submittedName>
</protein>
<organism evidence="1 2">
    <name type="scientific">Nocardia tenerifensis</name>
    <dbReference type="NCBI Taxonomy" id="228006"/>
    <lineage>
        <taxon>Bacteria</taxon>
        <taxon>Bacillati</taxon>
        <taxon>Actinomycetota</taxon>
        <taxon>Actinomycetes</taxon>
        <taxon>Mycobacteriales</taxon>
        <taxon>Nocardiaceae</taxon>
        <taxon>Nocardia</taxon>
    </lineage>
</organism>
<dbReference type="OrthoDB" id="3629104at2"/>
<reference evidence="1 2" key="1">
    <citation type="submission" date="2018-05" db="EMBL/GenBank/DDBJ databases">
        <title>Genomic Encyclopedia of Type Strains, Phase IV (KMG-IV): sequencing the most valuable type-strain genomes for metagenomic binning, comparative biology and taxonomic classification.</title>
        <authorList>
            <person name="Goeker M."/>
        </authorList>
    </citation>
    <scope>NUCLEOTIDE SEQUENCE [LARGE SCALE GENOMIC DNA]</scope>
    <source>
        <strain evidence="1 2">DSM 44704</strain>
    </source>
</reference>